<reference evidence="4" key="1">
    <citation type="journal article" date="2023" name="bioRxiv">
        <title>Scaffold-level genome assemblies of two parasitoid biocontrol wasps reveal the parthenogenesis mechanism and an associated novel virus.</title>
        <authorList>
            <person name="Inwood S."/>
            <person name="Skelly J."/>
            <person name="Guhlin J."/>
            <person name="Harrop T."/>
            <person name="Goldson S."/>
            <person name="Dearden P."/>
        </authorList>
    </citation>
    <scope>NUCLEOTIDE SEQUENCE</scope>
    <source>
        <strain evidence="4">Lincoln</strain>
        <tissue evidence="4">Whole body</tissue>
    </source>
</reference>
<feature type="region of interest" description="Disordered" evidence="2">
    <location>
        <begin position="545"/>
        <end position="571"/>
    </location>
</feature>
<feature type="compositionally biased region" description="Basic and acidic residues" evidence="2">
    <location>
        <begin position="468"/>
        <end position="477"/>
    </location>
</feature>
<reference evidence="4" key="2">
    <citation type="submission" date="2023-03" db="EMBL/GenBank/DDBJ databases">
        <authorList>
            <person name="Inwood S.N."/>
            <person name="Skelly J.G."/>
            <person name="Guhlin J."/>
            <person name="Harrop T.W.R."/>
            <person name="Goldson S.G."/>
            <person name="Dearden P.K."/>
        </authorList>
    </citation>
    <scope>NUCLEOTIDE SEQUENCE</scope>
    <source>
        <strain evidence="4">Lincoln</strain>
        <tissue evidence="4">Whole body</tissue>
    </source>
</reference>
<organism evidence="4 5">
    <name type="scientific">Microctonus hyperodae</name>
    <name type="common">Parasitoid wasp</name>
    <dbReference type="NCBI Taxonomy" id="165561"/>
    <lineage>
        <taxon>Eukaryota</taxon>
        <taxon>Metazoa</taxon>
        <taxon>Ecdysozoa</taxon>
        <taxon>Arthropoda</taxon>
        <taxon>Hexapoda</taxon>
        <taxon>Insecta</taxon>
        <taxon>Pterygota</taxon>
        <taxon>Neoptera</taxon>
        <taxon>Endopterygota</taxon>
        <taxon>Hymenoptera</taxon>
        <taxon>Apocrita</taxon>
        <taxon>Ichneumonoidea</taxon>
        <taxon>Braconidae</taxon>
        <taxon>Euphorinae</taxon>
        <taxon>Microctonus</taxon>
    </lineage>
</organism>
<dbReference type="Gene3D" id="3.40.50.10190">
    <property type="entry name" value="BRCT domain"/>
    <property type="match status" value="8"/>
</dbReference>
<dbReference type="GO" id="GO:0033314">
    <property type="term" value="P:mitotic DNA replication checkpoint signaling"/>
    <property type="evidence" value="ECO:0007669"/>
    <property type="project" value="TreeGrafter"/>
</dbReference>
<dbReference type="Pfam" id="PF12738">
    <property type="entry name" value="PTCB-BRCT"/>
    <property type="match status" value="2"/>
</dbReference>
<protein>
    <recommendedName>
        <fullName evidence="3">BRCT domain-containing protein</fullName>
    </recommendedName>
</protein>
<feature type="domain" description="BRCT" evidence="3">
    <location>
        <begin position="592"/>
        <end position="677"/>
    </location>
</feature>
<feature type="compositionally biased region" description="Basic and acidic residues" evidence="2">
    <location>
        <begin position="981"/>
        <end position="993"/>
    </location>
</feature>
<dbReference type="AlphaFoldDB" id="A0AA39FZZ3"/>
<name>A0AA39FZZ3_MICHY</name>
<evidence type="ECO:0000313" key="4">
    <source>
        <dbReference type="EMBL" id="KAK0178746.1"/>
    </source>
</evidence>
<evidence type="ECO:0000259" key="3">
    <source>
        <dbReference type="PROSITE" id="PS50172"/>
    </source>
</evidence>
<feature type="compositionally biased region" description="Polar residues" evidence="2">
    <location>
        <begin position="970"/>
        <end position="980"/>
    </location>
</feature>
<dbReference type="Pfam" id="PF00533">
    <property type="entry name" value="BRCT"/>
    <property type="match status" value="3"/>
</dbReference>
<gene>
    <name evidence="4" type="ORF">PV327_007609</name>
</gene>
<evidence type="ECO:0000256" key="2">
    <source>
        <dbReference type="SAM" id="MobiDB-lite"/>
    </source>
</evidence>
<dbReference type="CDD" id="cd17728">
    <property type="entry name" value="BRCT_TopBP1_rpt8"/>
    <property type="match status" value="1"/>
</dbReference>
<comment type="caution">
    <text evidence="4">The sequence shown here is derived from an EMBL/GenBank/DDBJ whole genome shotgun (WGS) entry which is preliminary data.</text>
</comment>
<evidence type="ECO:0000313" key="5">
    <source>
        <dbReference type="Proteomes" id="UP001168972"/>
    </source>
</evidence>
<feature type="domain" description="BRCT" evidence="3">
    <location>
        <begin position="206"/>
        <end position="291"/>
    </location>
</feature>
<dbReference type="EMBL" id="JAQQBR010000004">
    <property type="protein sequence ID" value="KAK0178746.1"/>
    <property type="molecule type" value="Genomic_DNA"/>
</dbReference>
<dbReference type="GO" id="GO:0007095">
    <property type="term" value="P:mitotic G2 DNA damage checkpoint signaling"/>
    <property type="evidence" value="ECO:0007669"/>
    <property type="project" value="TreeGrafter"/>
</dbReference>
<feature type="domain" description="BRCT" evidence="3">
    <location>
        <begin position="1035"/>
        <end position="1117"/>
    </location>
</feature>
<dbReference type="InterPro" id="IPR049936">
    <property type="entry name" value="TopBP1_BRCT_8"/>
</dbReference>
<feature type="domain" description="BRCT" evidence="3">
    <location>
        <begin position="367"/>
        <end position="459"/>
    </location>
</feature>
<evidence type="ECO:0000256" key="1">
    <source>
        <dbReference type="ARBA" id="ARBA00022737"/>
    </source>
</evidence>
<keyword evidence="1" id="KW-0677">Repeat</keyword>
<dbReference type="PANTHER" id="PTHR13561">
    <property type="entry name" value="DNA REPLICATION REGULATOR DPB11-RELATED"/>
    <property type="match status" value="1"/>
</dbReference>
<dbReference type="FunFam" id="3.40.50.10190:FF:000018">
    <property type="entry name" value="DNA topoisomerase 2-binding protein 1"/>
    <property type="match status" value="1"/>
</dbReference>
<proteinExistence type="predicted"/>
<keyword evidence="5" id="KW-1185">Reference proteome</keyword>
<feature type="region of interest" description="Disordered" evidence="2">
    <location>
        <begin position="455"/>
        <end position="503"/>
    </location>
</feature>
<dbReference type="CDD" id="cd00027">
    <property type="entry name" value="BRCT"/>
    <property type="match status" value="1"/>
</dbReference>
<dbReference type="PANTHER" id="PTHR13561:SF20">
    <property type="entry name" value="DNA TOPOISOMERASE 2-BINDING PROTEIN 1"/>
    <property type="match status" value="1"/>
</dbReference>
<accession>A0AA39FZZ3</accession>
<dbReference type="Proteomes" id="UP001168972">
    <property type="component" value="Unassembled WGS sequence"/>
</dbReference>
<dbReference type="PROSITE" id="PS50172">
    <property type="entry name" value="BRCT"/>
    <property type="match status" value="6"/>
</dbReference>
<feature type="region of interest" description="Disordered" evidence="2">
    <location>
        <begin position="970"/>
        <end position="1006"/>
    </location>
</feature>
<feature type="compositionally biased region" description="Polar residues" evidence="2">
    <location>
        <begin position="480"/>
        <end position="491"/>
    </location>
</feature>
<dbReference type="InterPro" id="IPR036420">
    <property type="entry name" value="BRCT_dom_sf"/>
</dbReference>
<sequence>MASQFSQMDALKIYFVVFSKHKNEDDCSEDMWEAFIKCRENDMEPQWILEAKCYNLNPTKTDIFVLEEFEGELFKKLAATKCLVVGPRCLLRCFFTGEPVPPGSSPVFTTAMKGYVICASGFDSKIKDEIRKKVEYMGGIYIKELRTCITHLVTDSVMSAKYEKATENKIPVFTYEWIKAIWDTNLNEFTPANDPSFDKYKCSTFMNLVVTASKLPKRQKEEAKKLINENGGEFMGPLDGTKVKVVLTPDNSSLSEKIKFALQNNIACLKFEWVVKSVNAGYALPFNNYLITPTPRALCSTPEKGNTQIIQSSLNFSAISSIPNDNRNFIEESMSSTITINHDNIIDRNISPCVSIVERLDIREAKLAGPFLDGCSIYVTGFQIQHRDKINRILNVGSATRFDDISDALTHVIVGDLSKASNELKIIQSKGINPHILKINWLEESMKLKKPAPEELFNIDNDDEDDKTEPINTKKIEPQSPLSKRSIQMLQKSKRPPIPQFDIDKQHTATSNADNDDDNDNDEPNIVQQYLQKSNALMNHSTNIHNQSSSCVSTDKNSCLPGSSSTEQRQYQTINNEQTDDSEVPSSQPYTMSEQFFTGLTFLVLGFDEEENALAIGNIDGLGGRIVTNSYSGVPDYGVVPITGAQLRHTVNEIVTNLYIEDCINNEKLIDIAYYHRPLAIPVSAKPLADCVIAISSYSGFERIYLTQLAIALGARHQDLFARRTNIEKGQYAGTHLICTSPVGNKYVAAVKWNLPAVTAEWLIACAEKLQLIDETPYLVGETVAPIRENNLNSSIMAPPINTSTRQILTPKRTLPQTPGLDTPIINKRLSLAQNTSQNSPFHVSTPDTPYGQIFKPNPSPDTRKCWARWIDDLPDKVEPPAKRRAPSTPLSELQRQLWSAMKKPIGETVNQLDQSTMEDQDESSINKDEEMETPVNRVLSFREDKETPSKKNALDEQLEQMDKILRATSTSETRCSLNSEKGKAYEEPRDHIMPSTQPESVCWEDPKRIAKDTQEKSPMDIIEEHPTKIDPPRKRKFMLSGLRDRNNYEEIIKQLGGEVSPDATFDATATHLLCVKPSRNEKMLGSIAAGKWILHCSYLRDCERAGEFIDEEKYEWGNPRSKGIIPIVDNDPDKSYAAAAYRWRVKLQGTGKCAFNGMVAMLMVPNEKHDQLARLIKAGGGTVVQAKPPYDTSPNGKKVTHCFIQINKLEQPVDWAMLASKGIWCYLPPYLGQYLAAVEPLNPRDGVIPEFKKYLTLMPKI</sequence>
<dbReference type="SMART" id="SM00292">
    <property type="entry name" value="BRCT"/>
    <property type="match status" value="5"/>
</dbReference>
<feature type="domain" description="BRCT" evidence="3">
    <location>
        <begin position="683"/>
        <end position="780"/>
    </location>
</feature>
<dbReference type="InterPro" id="IPR001357">
    <property type="entry name" value="BRCT_dom"/>
</dbReference>
<feature type="domain" description="BRCT" evidence="3">
    <location>
        <begin position="107"/>
        <end position="178"/>
    </location>
</feature>
<dbReference type="CDD" id="cd17738">
    <property type="entry name" value="BRCT_TopBP1_rpt7"/>
    <property type="match status" value="1"/>
</dbReference>
<feature type="region of interest" description="Disordered" evidence="2">
    <location>
        <begin position="915"/>
        <end position="934"/>
    </location>
</feature>
<dbReference type="SUPFAM" id="SSF52113">
    <property type="entry name" value="BRCT domain"/>
    <property type="match status" value="6"/>
</dbReference>
<dbReference type="GO" id="GO:0006270">
    <property type="term" value="P:DNA replication initiation"/>
    <property type="evidence" value="ECO:0007669"/>
    <property type="project" value="TreeGrafter"/>
</dbReference>